<dbReference type="InterPro" id="IPR043993">
    <property type="entry name" value="T4SS_pilin"/>
</dbReference>
<keyword evidence="1" id="KW-0472">Membrane</keyword>
<organism evidence="2 3">
    <name type="scientific">Candidatus Nomurabacteria bacterium GW2011_GWB1_40_7</name>
    <dbReference type="NCBI Taxonomy" id="1618744"/>
    <lineage>
        <taxon>Bacteria</taxon>
        <taxon>Candidatus Nomuraibacteriota</taxon>
    </lineage>
</organism>
<evidence type="ECO:0000256" key="1">
    <source>
        <dbReference type="SAM" id="Phobius"/>
    </source>
</evidence>
<feature type="transmembrane region" description="Helical" evidence="1">
    <location>
        <begin position="7"/>
        <end position="29"/>
    </location>
</feature>
<dbReference type="Pfam" id="PF18895">
    <property type="entry name" value="T4SS_pilin"/>
    <property type="match status" value="1"/>
</dbReference>
<evidence type="ECO:0000313" key="3">
    <source>
        <dbReference type="Proteomes" id="UP000034452"/>
    </source>
</evidence>
<comment type="caution">
    <text evidence="2">The sequence shown here is derived from an EMBL/GenBank/DDBJ whole genome shotgun (WGS) entry which is preliminary data.</text>
</comment>
<keyword evidence="1" id="KW-0812">Transmembrane</keyword>
<evidence type="ECO:0008006" key="4">
    <source>
        <dbReference type="Google" id="ProtNLM"/>
    </source>
</evidence>
<gene>
    <name evidence="2" type="ORF">UU13_C0012G0018</name>
</gene>
<protein>
    <recommendedName>
        <fullName evidence="4">TrbC/VIRB2 family protein</fullName>
    </recommendedName>
</protein>
<feature type="transmembrane region" description="Helical" evidence="1">
    <location>
        <begin position="79"/>
        <end position="104"/>
    </location>
</feature>
<evidence type="ECO:0000313" key="2">
    <source>
        <dbReference type="EMBL" id="KKR70172.1"/>
    </source>
</evidence>
<keyword evidence="1" id="KW-1133">Transmembrane helix</keyword>
<name>A0A0G0W4I2_9BACT</name>
<sequence>MQKIKKFVIHNSLFLVVFMLLVMPIISFADFQGPCPPGTHSDGSACVPNPSGLVPCDNSADYPCDFNALMTLVEKVFDFIFQFMVIPIAAIMMAYAGFELVISGGSTEKRGIAKKVFWNAVIGLAIATVAWLIVKLILTTLGFTGPGLLNG</sequence>
<dbReference type="Proteomes" id="UP000034452">
    <property type="component" value="Unassembled WGS sequence"/>
</dbReference>
<proteinExistence type="predicted"/>
<feature type="transmembrane region" description="Helical" evidence="1">
    <location>
        <begin position="116"/>
        <end position="138"/>
    </location>
</feature>
<dbReference type="AlphaFoldDB" id="A0A0G0W4I2"/>
<accession>A0A0G0W4I2</accession>
<reference evidence="2 3" key="1">
    <citation type="journal article" date="2015" name="Nature">
        <title>rRNA introns, odd ribosomes, and small enigmatic genomes across a large radiation of phyla.</title>
        <authorList>
            <person name="Brown C.T."/>
            <person name="Hug L.A."/>
            <person name="Thomas B.C."/>
            <person name="Sharon I."/>
            <person name="Castelle C.J."/>
            <person name="Singh A."/>
            <person name="Wilkins M.J."/>
            <person name="Williams K.H."/>
            <person name="Banfield J.F."/>
        </authorList>
    </citation>
    <scope>NUCLEOTIDE SEQUENCE [LARGE SCALE GENOMIC DNA]</scope>
</reference>
<dbReference type="EMBL" id="LBZL01000012">
    <property type="protein sequence ID" value="KKR70172.1"/>
    <property type="molecule type" value="Genomic_DNA"/>
</dbReference>